<dbReference type="Pfam" id="PF13439">
    <property type="entry name" value="Glyco_transf_4"/>
    <property type="match status" value="1"/>
</dbReference>
<dbReference type="InterPro" id="IPR001296">
    <property type="entry name" value="Glyco_trans_1"/>
</dbReference>
<dbReference type="RefSeq" id="WP_107527685.1">
    <property type="nucleotide sequence ID" value="NZ_JAIBNU010000004.1"/>
</dbReference>
<comment type="caution">
    <text evidence="3">The sequence shown here is derived from an EMBL/GenBank/DDBJ whole genome shotgun (WGS) entry which is preliminary data.</text>
</comment>
<dbReference type="PANTHER" id="PTHR12526">
    <property type="entry name" value="GLYCOSYLTRANSFERASE"/>
    <property type="match status" value="1"/>
</dbReference>
<feature type="domain" description="Glycosyl transferase family 1" evidence="1">
    <location>
        <begin position="229"/>
        <end position="392"/>
    </location>
</feature>
<organism evidence="3 4">
    <name type="scientific">Staphylococcus gallinarum</name>
    <dbReference type="NCBI Taxonomy" id="1293"/>
    <lineage>
        <taxon>Bacteria</taxon>
        <taxon>Bacillati</taxon>
        <taxon>Bacillota</taxon>
        <taxon>Bacilli</taxon>
        <taxon>Bacillales</taxon>
        <taxon>Staphylococcaceae</taxon>
        <taxon>Staphylococcus</taxon>
    </lineage>
</organism>
<dbReference type="EMBL" id="QXRZ01000011">
    <property type="protein sequence ID" value="RIL41379.1"/>
    <property type="molecule type" value="Genomic_DNA"/>
</dbReference>
<sequence length="414" mass="47582">MKKVWILNHYATDNYFNEGGRHYWISQFLLEKGYDVNIICANTRHNSNDVVNVSKGTFSKSIKNNIPFTFIKSTPYKKNNHKRIFNILSFTLNLLRTNKKLADEIGKPDIILASSVHPLTLVAGLRMAKFWNIPCIVEIRDLWPESIVAYGILSENNVLSKLMYKGEKWIYQKADSIIMTWEGGYDYIKNKGWFNKVNKDKIHHISNGVVLNSFYNNSENYKITDNDLNNKSLKTFVYTGSIRKVNNLELLVKAAKIIQEKNNKSNIKILVYGDGEEKHHLEEMVKNLSLKNIEFKGSVPKKYVPYILEHSYVNILHNKSTVLDKYGQSQNKLFEYLAAGNSILQTYTTGYSVIDKYECGQCVAKQSPESIANAILDMASNESRIYNEGQNAKDAAKHYDFEVLTDKLVDLIEK</sequence>
<dbReference type="Proteomes" id="UP000283576">
    <property type="component" value="Unassembled WGS sequence"/>
</dbReference>
<dbReference type="PANTHER" id="PTHR12526:SF622">
    <property type="entry name" value="GLYCOSYLTRANSFERASE (GROUP I)"/>
    <property type="match status" value="1"/>
</dbReference>
<name>A0A418HKR1_STAGA</name>
<accession>A0A418HKR1</accession>
<proteinExistence type="predicted"/>
<evidence type="ECO:0000259" key="2">
    <source>
        <dbReference type="Pfam" id="PF13439"/>
    </source>
</evidence>
<protein>
    <submittedName>
        <fullName evidence="3">Glycosyltransferase WbuB</fullName>
    </submittedName>
</protein>
<evidence type="ECO:0000259" key="1">
    <source>
        <dbReference type="Pfam" id="PF00534"/>
    </source>
</evidence>
<gene>
    <name evidence="3" type="ORF">BUZ01_12500</name>
</gene>
<dbReference type="SUPFAM" id="SSF53756">
    <property type="entry name" value="UDP-Glycosyltransferase/glycogen phosphorylase"/>
    <property type="match status" value="1"/>
</dbReference>
<dbReference type="Gene3D" id="3.40.50.2000">
    <property type="entry name" value="Glycogen Phosphorylase B"/>
    <property type="match status" value="2"/>
</dbReference>
<dbReference type="AlphaFoldDB" id="A0A418HKR1"/>
<reference evidence="3 4" key="1">
    <citation type="journal article" date="2016" name="Front. Microbiol.">
        <title>Comprehensive Phylogenetic Analysis of Bovine Non-aureus Staphylococci Species Based on Whole-Genome Sequencing.</title>
        <authorList>
            <person name="Naushad S."/>
            <person name="Barkema H.W."/>
            <person name="Luby C."/>
            <person name="Condas L.A."/>
            <person name="Nobrega D.B."/>
            <person name="Carson D.A."/>
            <person name="De Buck J."/>
        </authorList>
    </citation>
    <scope>NUCLEOTIDE SEQUENCE [LARGE SCALE GENOMIC DNA]</scope>
    <source>
        <strain evidence="3 4">SNUC 1388</strain>
    </source>
</reference>
<dbReference type="InterPro" id="IPR028098">
    <property type="entry name" value="Glyco_trans_4-like_N"/>
</dbReference>
<feature type="domain" description="Glycosyltransferase subfamily 4-like N-terminal" evidence="2">
    <location>
        <begin position="26"/>
        <end position="211"/>
    </location>
</feature>
<evidence type="ECO:0000313" key="3">
    <source>
        <dbReference type="EMBL" id="RIL41379.1"/>
    </source>
</evidence>
<dbReference type="CDD" id="cd03794">
    <property type="entry name" value="GT4_WbuB-like"/>
    <property type="match status" value="1"/>
</dbReference>
<keyword evidence="3" id="KW-0808">Transferase</keyword>
<dbReference type="GO" id="GO:0016740">
    <property type="term" value="F:transferase activity"/>
    <property type="evidence" value="ECO:0007669"/>
    <property type="project" value="UniProtKB-KW"/>
</dbReference>
<evidence type="ECO:0000313" key="4">
    <source>
        <dbReference type="Proteomes" id="UP000283576"/>
    </source>
</evidence>
<dbReference type="Pfam" id="PF00534">
    <property type="entry name" value="Glycos_transf_1"/>
    <property type="match status" value="1"/>
</dbReference>